<dbReference type="OrthoDB" id="6500128at2759"/>
<evidence type="ECO:0008006" key="5">
    <source>
        <dbReference type="Google" id="ProtNLM"/>
    </source>
</evidence>
<keyword evidence="1" id="KW-0547">Nucleotide-binding</keyword>
<proteinExistence type="predicted"/>
<dbReference type="AlphaFoldDB" id="A0A0C2YIR3"/>
<organism evidence="3 4">
    <name type="scientific">Hebeloma cylindrosporum</name>
    <dbReference type="NCBI Taxonomy" id="76867"/>
    <lineage>
        <taxon>Eukaryota</taxon>
        <taxon>Fungi</taxon>
        <taxon>Dikarya</taxon>
        <taxon>Basidiomycota</taxon>
        <taxon>Agaricomycotina</taxon>
        <taxon>Agaricomycetes</taxon>
        <taxon>Agaricomycetidae</taxon>
        <taxon>Agaricales</taxon>
        <taxon>Agaricineae</taxon>
        <taxon>Hymenogastraceae</taxon>
        <taxon>Hebeloma</taxon>
    </lineage>
</organism>
<dbReference type="InterPro" id="IPR050173">
    <property type="entry name" value="ABC_transporter_C-like"/>
</dbReference>
<dbReference type="Gene3D" id="3.40.50.300">
    <property type="entry name" value="P-loop containing nucleotide triphosphate hydrolases"/>
    <property type="match status" value="1"/>
</dbReference>
<dbReference type="GO" id="GO:0005524">
    <property type="term" value="F:ATP binding"/>
    <property type="evidence" value="ECO:0007669"/>
    <property type="project" value="UniProtKB-KW"/>
</dbReference>
<evidence type="ECO:0000313" key="3">
    <source>
        <dbReference type="EMBL" id="KIM40962.1"/>
    </source>
</evidence>
<dbReference type="HOGENOM" id="CLU_930834_0_0_1"/>
<reference evidence="3 4" key="1">
    <citation type="submission" date="2014-04" db="EMBL/GenBank/DDBJ databases">
        <authorList>
            <consortium name="DOE Joint Genome Institute"/>
            <person name="Kuo A."/>
            <person name="Gay G."/>
            <person name="Dore J."/>
            <person name="Kohler A."/>
            <person name="Nagy L.G."/>
            <person name="Floudas D."/>
            <person name="Copeland A."/>
            <person name="Barry K.W."/>
            <person name="Cichocki N."/>
            <person name="Veneault-Fourrey C."/>
            <person name="LaButti K."/>
            <person name="Lindquist E.A."/>
            <person name="Lipzen A."/>
            <person name="Lundell T."/>
            <person name="Morin E."/>
            <person name="Murat C."/>
            <person name="Sun H."/>
            <person name="Tunlid A."/>
            <person name="Henrissat B."/>
            <person name="Grigoriev I.V."/>
            <person name="Hibbett D.S."/>
            <person name="Martin F."/>
            <person name="Nordberg H.P."/>
            <person name="Cantor M.N."/>
            <person name="Hua S.X."/>
        </authorList>
    </citation>
    <scope>NUCLEOTIDE SEQUENCE [LARGE SCALE GENOMIC DNA]</scope>
    <source>
        <strain evidence="4">h7</strain>
    </source>
</reference>
<dbReference type="EMBL" id="KN831781">
    <property type="protein sequence ID" value="KIM40962.1"/>
    <property type="molecule type" value="Genomic_DNA"/>
</dbReference>
<dbReference type="InterPro" id="IPR027417">
    <property type="entry name" value="P-loop_NTPase"/>
</dbReference>
<keyword evidence="4" id="KW-1185">Reference proteome</keyword>
<dbReference type="SUPFAM" id="SSF52540">
    <property type="entry name" value="P-loop containing nucleoside triphosphate hydrolases"/>
    <property type="match status" value="1"/>
</dbReference>
<dbReference type="GO" id="GO:0016020">
    <property type="term" value="C:membrane"/>
    <property type="evidence" value="ECO:0007669"/>
    <property type="project" value="TreeGrafter"/>
</dbReference>
<evidence type="ECO:0000256" key="1">
    <source>
        <dbReference type="ARBA" id="ARBA00022741"/>
    </source>
</evidence>
<accession>A0A0C2YIR3</accession>
<keyword evidence="2" id="KW-0067">ATP-binding</keyword>
<reference evidence="4" key="2">
    <citation type="submission" date="2015-01" db="EMBL/GenBank/DDBJ databases">
        <title>Evolutionary Origins and Diversification of the Mycorrhizal Mutualists.</title>
        <authorList>
            <consortium name="DOE Joint Genome Institute"/>
            <consortium name="Mycorrhizal Genomics Consortium"/>
            <person name="Kohler A."/>
            <person name="Kuo A."/>
            <person name="Nagy L.G."/>
            <person name="Floudas D."/>
            <person name="Copeland A."/>
            <person name="Barry K.W."/>
            <person name="Cichocki N."/>
            <person name="Veneault-Fourrey C."/>
            <person name="LaButti K."/>
            <person name="Lindquist E.A."/>
            <person name="Lipzen A."/>
            <person name="Lundell T."/>
            <person name="Morin E."/>
            <person name="Murat C."/>
            <person name="Riley R."/>
            <person name="Ohm R."/>
            <person name="Sun H."/>
            <person name="Tunlid A."/>
            <person name="Henrissat B."/>
            <person name="Grigoriev I.V."/>
            <person name="Hibbett D.S."/>
            <person name="Martin F."/>
        </authorList>
    </citation>
    <scope>NUCLEOTIDE SEQUENCE [LARGE SCALE GENOMIC DNA]</scope>
    <source>
        <strain evidence="4">h7</strain>
    </source>
</reference>
<dbReference type="STRING" id="686832.A0A0C2YIR3"/>
<dbReference type="PANTHER" id="PTHR24223:SF356">
    <property type="entry name" value="ATP-BINDING CASSETTE TRANSPORTER ABC4"/>
    <property type="match status" value="1"/>
</dbReference>
<sequence>MVGSPPNREIFGFKNSTFSWSHESEDGSLTPASGWFFRLRVDGELIFKPNGINLIVGPTKFALNLVIINICGMNTHEQVKCISFERQLTLGSISPGTRDGGVTYSAHESWVQNQTICKNILFGSPFDAVRYRKVLRQRALERDLELLDAGDNTEVREKGLTLRGGQKQGRFTTHSASSSAWIVDKCFRGDLVTGRTVLLVTHNLALATPVAVFIVSLGQDGIPSCEAKSELDREILEAGSEDAEEIALPANKIDGKLIVAEEIVEGYVTRKSIKLFLTGFRRRPPISIFSLTAYREFAQ</sequence>
<evidence type="ECO:0000313" key="4">
    <source>
        <dbReference type="Proteomes" id="UP000053424"/>
    </source>
</evidence>
<name>A0A0C2YIR3_HEBCY</name>
<protein>
    <recommendedName>
        <fullName evidence="5">ABC transporter domain-containing protein</fullName>
    </recommendedName>
</protein>
<evidence type="ECO:0000256" key="2">
    <source>
        <dbReference type="ARBA" id="ARBA00022840"/>
    </source>
</evidence>
<dbReference type="PANTHER" id="PTHR24223">
    <property type="entry name" value="ATP-BINDING CASSETTE SUB-FAMILY C"/>
    <property type="match status" value="1"/>
</dbReference>
<dbReference type="Proteomes" id="UP000053424">
    <property type="component" value="Unassembled WGS sequence"/>
</dbReference>
<dbReference type="GO" id="GO:0042626">
    <property type="term" value="F:ATPase-coupled transmembrane transporter activity"/>
    <property type="evidence" value="ECO:0007669"/>
    <property type="project" value="TreeGrafter"/>
</dbReference>
<gene>
    <name evidence="3" type="ORF">M413DRAFT_28068</name>
</gene>